<organism evidence="1 2">
    <name type="scientific">Rhizopogon vesiculosus</name>
    <dbReference type="NCBI Taxonomy" id="180088"/>
    <lineage>
        <taxon>Eukaryota</taxon>
        <taxon>Fungi</taxon>
        <taxon>Dikarya</taxon>
        <taxon>Basidiomycota</taxon>
        <taxon>Agaricomycotina</taxon>
        <taxon>Agaricomycetes</taxon>
        <taxon>Agaricomycetidae</taxon>
        <taxon>Boletales</taxon>
        <taxon>Suillineae</taxon>
        <taxon>Rhizopogonaceae</taxon>
        <taxon>Rhizopogon</taxon>
    </lineage>
</organism>
<protein>
    <submittedName>
        <fullName evidence="1">Uncharacterized protein</fullName>
    </submittedName>
</protein>
<gene>
    <name evidence="1" type="ORF">AZE42_09718</name>
</gene>
<evidence type="ECO:0000313" key="2">
    <source>
        <dbReference type="Proteomes" id="UP000183567"/>
    </source>
</evidence>
<evidence type="ECO:0000313" key="1">
    <source>
        <dbReference type="EMBL" id="OJA14793.1"/>
    </source>
</evidence>
<dbReference type="AlphaFoldDB" id="A0A1J8QML2"/>
<name>A0A1J8QML2_9AGAM</name>
<accession>A0A1J8QML2</accession>
<comment type="caution">
    <text evidence="1">The sequence shown here is derived from an EMBL/GenBank/DDBJ whole genome shotgun (WGS) entry which is preliminary data.</text>
</comment>
<proteinExistence type="predicted"/>
<reference evidence="1 2" key="1">
    <citation type="submission" date="2016-03" db="EMBL/GenBank/DDBJ databases">
        <title>Comparative genomics of the ectomycorrhizal sister species Rhizopogon vinicolor and Rhizopogon vesiculosus (Basidiomycota: Boletales) reveals a divergence of the mating type B locus.</title>
        <authorList>
            <person name="Mujic A.B."/>
            <person name="Kuo A."/>
            <person name="Tritt A."/>
            <person name="Lipzen A."/>
            <person name="Chen C."/>
            <person name="Johnson J."/>
            <person name="Sharma A."/>
            <person name="Barry K."/>
            <person name="Grigoriev I.V."/>
            <person name="Spatafora J.W."/>
        </authorList>
    </citation>
    <scope>NUCLEOTIDE SEQUENCE [LARGE SCALE GENOMIC DNA]</scope>
    <source>
        <strain evidence="1 2">AM-OR11-056</strain>
    </source>
</reference>
<sequence>MLFWDQRHGLQAEVPSTLRRWSSHNVPFDGQISLSFDMDFLL</sequence>
<keyword evidence="2" id="KW-1185">Reference proteome</keyword>
<dbReference type="EMBL" id="LVVM01003483">
    <property type="protein sequence ID" value="OJA14793.1"/>
    <property type="molecule type" value="Genomic_DNA"/>
</dbReference>
<dbReference type="Proteomes" id="UP000183567">
    <property type="component" value="Unassembled WGS sequence"/>
</dbReference>